<accession>A0A344PIA0</accession>
<dbReference type="FunFam" id="3.50.80.10:FF:000001">
    <property type="entry name" value="D-aminoacyl-tRNA deacylase"/>
    <property type="match status" value="1"/>
</dbReference>
<keyword evidence="2" id="KW-0378">Hydrolase</keyword>
<dbReference type="SUPFAM" id="SSF69500">
    <property type="entry name" value="DTD-like"/>
    <property type="match status" value="1"/>
</dbReference>
<evidence type="ECO:0000313" key="4">
    <source>
        <dbReference type="Proteomes" id="UP000252023"/>
    </source>
</evidence>
<dbReference type="Gene3D" id="3.50.80.10">
    <property type="entry name" value="D-tyrosyl-tRNA(Tyr) deacylase"/>
    <property type="match status" value="1"/>
</dbReference>
<dbReference type="GO" id="GO:0005737">
    <property type="term" value="C:cytoplasm"/>
    <property type="evidence" value="ECO:0007669"/>
    <property type="project" value="UniProtKB-SubCell"/>
</dbReference>
<comment type="domain">
    <text evidence="2">A Gly-cisPro motif from one monomer fits into the active site of the other monomer to allow specific chiral rejection of L-amino acids.</text>
</comment>
<comment type="function">
    <text evidence="2">An aminoacyl-tRNA editing enzyme that deacylates mischarged D-aminoacyl-tRNAs. Also deacylates mischarged glycyl-tRNA(Ala), protecting cells against glycine mischarging by AlaRS. Acts via tRNA-based rather than protein-based catalysis; rejects L-amino acids rather than detecting D-amino acids in the active site. By recycling D-aminoacyl-tRNA to D-amino acids and free tRNA molecules, this enzyme counteracts the toxicity associated with the formation of D-aminoacyl-tRNA entities in vivo and helps enforce protein L-homochirality.</text>
</comment>
<dbReference type="Pfam" id="PF02580">
    <property type="entry name" value="Tyr_Deacylase"/>
    <property type="match status" value="1"/>
</dbReference>
<dbReference type="GO" id="GO:0043908">
    <property type="term" value="F:Ser(Gly)-tRNA(Ala) hydrolase activity"/>
    <property type="evidence" value="ECO:0007669"/>
    <property type="project" value="UniProtKB-UniRule"/>
</dbReference>
<comment type="catalytic activity">
    <reaction evidence="2">
        <text>glycyl-tRNA(Ala) + H2O = tRNA(Ala) + glycine + H(+)</text>
        <dbReference type="Rhea" id="RHEA:53744"/>
        <dbReference type="Rhea" id="RHEA-COMP:9657"/>
        <dbReference type="Rhea" id="RHEA-COMP:13640"/>
        <dbReference type="ChEBI" id="CHEBI:15377"/>
        <dbReference type="ChEBI" id="CHEBI:15378"/>
        <dbReference type="ChEBI" id="CHEBI:57305"/>
        <dbReference type="ChEBI" id="CHEBI:78442"/>
        <dbReference type="ChEBI" id="CHEBI:78522"/>
    </reaction>
</comment>
<proteinExistence type="inferred from homology"/>
<dbReference type="EMBL" id="CP030918">
    <property type="protein sequence ID" value="AXC49105.1"/>
    <property type="molecule type" value="Genomic_DNA"/>
</dbReference>
<evidence type="ECO:0000256" key="1">
    <source>
        <dbReference type="ARBA" id="ARBA00009673"/>
    </source>
</evidence>
<dbReference type="EC" id="3.1.1.96" evidence="2"/>
<keyword evidence="2" id="KW-0820">tRNA-binding</keyword>
<name>A0A344PIA0_9RHOB</name>
<dbReference type="GO" id="GO:0019478">
    <property type="term" value="P:D-amino acid catabolic process"/>
    <property type="evidence" value="ECO:0007669"/>
    <property type="project" value="UniProtKB-UniRule"/>
</dbReference>
<keyword evidence="4" id="KW-1185">Reference proteome</keyword>
<organism evidence="3 4">
    <name type="scientific">Paracoccus suum</name>
    <dbReference type="NCBI Taxonomy" id="2259340"/>
    <lineage>
        <taxon>Bacteria</taxon>
        <taxon>Pseudomonadati</taxon>
        <taxon>Pseudomonadota</taxon>
        <taxon>Alphaproteobacteria</taxon>
        <taxon>Rhodobacterales</taxon>
        <taxon>Paracoccaceae</taxon>
        <taxon>Paracoccus</taxon>
    </lineage>
</organism>
<evidence type="ECO:0000256" key="2">
    <source>
        <dbReference type="HAMAP-Rule" id="MF_00518"/>
    </source>
</evidence>
<dbReference type="InterPro" id="IPR003732">
    <property type="entry name" value="Daa-tRNA_deacyls_DTD"/>
</dbReference>
<dbReference type="PANTHER" id="PTHR10472:SF5">
    <property type="entry name" value="D-AMINOACYL-TRNA DEACYLASE 1"/>
    <property type="match status" value="1"/>
</dbReference>
<dbReference type="EC" id="3.1.1.-" evidence="2"/>
<evidence type="ECO:0000313" key="3">
    <source>
        <dbReference type="EMBL" id="AXC49105.1"/>
    </source>
</evidence>
<gene>
    <name evidence="2" type="primary">dtd</name>
    <name evidence="3" type="ORF">DRW48_04880</name>
</gene>
<comment type="subcellular location">
    <subcellularLocation>
        <location evidence="2">Cytoplasm</location>
    </subcellularLocation>
</comment>
<comment type="similarity">
    <text evidence="1 2">Belongs to the DTD family.</text>
</comment>
<dbReference type="OrthoDB" id="9801395at2"/>
<dbReference type="PANTHER" id="PTHR10472">
    <property type="entry name" value="D-TYROSYL-TRNA TYR DEACYLASE"/>
    <property type="match status" value="1"/>
</dbReference>
<dbReference type="AlphaFoldDB" id="A0A344PIA0"/>
<dbReference type="GO" id="GO:0000049">
    <property type="term" value="F:tRNA binding"/>
    <property type="evidence" value="ECO:0007669"/>
    <property type="project" value="UniProtKB-UniRule"/>
</dbReference>
<protein>
    <recommendedName>
        <fullName evidence="2">D-aminoacyl-tRNA deacylase</fullName>
        <shortName evidence="2">DTD</shortName>
        <ecNumber evidence="2">3.1.1.96</ecNumber>
    </recommendedName>
    <alternativeName>
        <fullName evidence="2">Gly-tRNA(Ala) deacylase</fullName>
        <ecNumber evidence="2">3.1.1.-</ecNumber>
    </alternativeName>
</protein>
<keyword evidence="2" id="KW-0963">Cytoplasm</keyword>
<dbReference type="Proteomes" id="UP000252023">
    <property type="component" value="Chromosome"/>
</dbReference>
<dbReference type="GO" id="GO:0051500">
    <property type="term" value="F:D-tyrosyl-tRNA(Tyr) deacylase activity"/>
    <property type="evidence" value="ECO:0007669"/>
    <property type="project" value="TreeGrafter"/>
</dbReference>
<dbReference type="RefSeq" id="WP_114075424.1">
    <property type="nucleotide sequence ID" value="NZ_CP030918.1"/>
</dbReference>
<dbReference type="GO" id="GO:0106026">
    <property type="term" value="F:Gly-tRNA(Ala) deacylase activity"/>
    <property type="evidence" value="ECO:0007669"/>
    <property type="project" value="UniProtKB-UniRule"/>
</dbReference>
<reference evidence="4" key="1">
    <citation type="submission" date="2018-07" db="EMBL/GenBank/DDBJ databases">
        <title>Genome sequencing of Paracoccus sp. SC2-6.</title>
        <authorList>
            <person name="Heo J."/>
            <person name="Kim S.-J."/>
            <person name="Kwon S.-W."/>
        </authorList>
    </citation>
    <scope>NUCLEOTIDE SEQUENCE [LARGE SCALE GENOMIC DNA]</scope>
    <source>
        <strain evidence="4">SC2-6</strain>
    </source>
</reference>
<keyword evidence="2" id="KW-0694">RNA-binding</keyword>
<comment type="catalytic activity">
    <reaction evidence="2">
        <text>a D-aminoacyl-tRNA + H2O = a tRNA + a D-alpha-amino acid + H(+)</text>
        <dbReference type="Rhea" id="RHEA:13953"/>
        <dbReference type="Rhea" id="RHEA-COMP:10123"/>
        <dbReference type="Rhea" id="RHEA-COMP:10124"/>
        <dbReference type="ChEBI" id="CHEBI:15377"/>
        <dbReference type="ChEBI" id="CHEBI:15378"/>
        <dbReference type="ChEBI" id="CHEBI:59871"/>
        <dbReference type="ChEBI" id="CHEBI:78442"/>
        <dbReference type="ChEBI" id="CHEBI:79333"/>
        <dbReference type="EC" id="3.1.1.96"/>
    </reaction>
</comment>
<comment type="subunit">
    <text evidence="2">Homodimer.</text>
</comment>
<feature type="short sequence motif" description="Gly-cisPro motif, important for rejection of L-amino acids" evidence="2">
    <location>
        <begin position="137"/>
        <end position="138"/>
    </location>
</feature>
<dbReference type="InterPro" id="IPR023509">
    <property type="entry name" value="DTD-like_sf"/>
</dbReference>
<sequence length="149" mass="15509">MRALLQRVAEASVTVEGAVVGAIGPGLLVLVCAMPGDTEAEAQRLAGRIARLRIFRDANGRMNLPVTASGNAVLAVSQFTLAADMASGNRPGFSRAAPPDEALRLYQDFCTALGALGIEVQTGIFGAEMKVALVNDGPVTIWIDTADRA</sequence>
<dbReference type="KEGG" id="pars:DRW48_04880"/>
<dbReference type="NCBIfam" id="TIGR00256">
    <property type="entry name" value="D-aminoacyl-tRNA deacylase"/>
    <property type="match status" value="1"/>
</dbReference>
<dbReference type="HAMAP" id="MF_00518">
    <property type="entry name" value="Deacylase_Dtd"/>
    <property type="match status" value="1"/>
</dbReference>